<evidence type="ECO:0000313" key="1">
    <source>
        <dbReference type="EMBL" id="KUM49310.1"/>
    </source>
</evidence>
<sequence>MWHRKIRSSLANFHYGLYIASCSQINFSSFMARRYRFSSAVDSFCWVLKALNTCKSNRSKTLPHRAVLPCKLFLFCSHVENVTP</sequence>
<keyword evidence="1" id="KW-0496">Mitochondrion</keyword>
<reference evidence="1" key="1">
    <citation type="journal article" date="2015" name="Genome Biol. Evol.">
        <title>Organellar Genomes of White Spruce (Picea glauca): Assembly and Annotation.</title>
        <authorList>
            <person name="Jackman S.D."/>
            <person name="Warren R.L."/>
            <person name="Gibb E.A."/>
            <person name="Vandervalk B.P."/>
            <person name="Mohamadi H."/>
            <person name="Chu J."/>
            <person name="Raymond A."/>
            <person name="Pleasance S."/>
            <person name="Coope R."/>
            <person name="Wildung M.R."/>
            <person name="Ritland C.E."/>
            <person name="Bousquet J."/>
            <person name="Jones S.J."/>
            <person name="Bohlmann J."/>
            <person name="Birol I."/>
        </authorList>
    </citation>
    <scope>NUCLEOTIDE SEQUENCE [LARGE SCALE GENOMIC DNA]</scope>
    <source>
        <tissue evidence="1">Flushing bud</tissue>
    </source>
</reference>
<proteinExistence type="predicted"/>
<comment type="caution">
    <text evidence="1">The sequence shown here is derived from an EMBL/GenBank/DDBJ whole genome shotgun (WGS) entry which is preliminary data.</text>
</comment>
<gene>
    <name evidence="1" type="ORF">ABT39_MTgene3859</name>
</gene>
<dbReference type="EMBL" id="LKAM01000003">
    <property type="protein sequence ID" value="KUM49310.1"/>
    <property type="molecule type" value="Genomic_DNA"/>
</dbReference>
<organism evidence="1">
    <name type="scientific">Picea glauca</name>
    <name type="common">White spruce</name>
    <name type="synonym">Pinus glauca</name>
    <dbReference type="NCBI Taxonomy" id="3330"/>
    <lineage>
        <taxon>Eukaryota</taxon>
        <taxon>Viridiplantae</taxon>
        <taxon>Streptophyta</taxon>
        <taxon>Embryophyta</taxon>
        <taxon>Tracheophyta</taxon>
        <taxon>Spermatophyta</taxon>
        <taxon>Pinopsida</taxon>
        <taxon>Pinidae</taxon>
        <taxon>Conifers I</taxon>
        <taxon>Pinales</taxon>
        <taxon>Pinaceae</taxon>
        <taxon>Picea</taxon>
    </lineage>
</organism>
<dbReference type="AlphaFoldDB" id="A0A117NI24"/>
<geneLocation type="mitochondrion" evidence="1"/>
<accession>A0A117NI24</accession>
<protein>
    <submittedName>
        <fullName evidence="1">Uncharacterized protein</fullName>
    </submittedName>
</protein>
<name>A0A117NI24_PICGL</name>